<evidence type="ECO:0000256" key="5">
    <source>
        <dbReference type="PIRSR" id="PIRSR604294-1"/>
    </source>
</evidence>
<comment type="similarity">
    <text evidence="1">Belongs to the carotenoid oxygenase family.</text>
</comment>
<feature type="binding site" evidence="5">
    <location>
        <position position="30"/>
    </location>
    <ligand>
        <name>Fe cation</name>
        <dbReference type="ChEBI" id="CHEBI:24875"/>
        <note>catalytic</note>
    </ligand>
</feature>
<keyword evidence="4 5" id="KW-0408">Iron</keyword>
<evidence type="ECO:0000256" key="2">
    <source>
        <dbReference type="ARBA" id="ARBA00022723"/>
    </source>
</evidence>
<comment type="caution">
    <text evidence="6">The sequence shown here is derived from an EMBL/GenBank/DDBJ whole genome shotgun (WGS) entry which is preliminary data.</text>
</comment>
<reference evidence="6" key="1">
    <citation type="submission" date="2021-02" db="EMBL/GenBank/DDBJ databases">
        <authorList>
            <person name="Nowell W R."/>
        </authorList>
    </citation>
    <scope>NUCLEOTIDE SEQUENCE</scope>
</reference>
<evidence type="ECO:0000313" key="6">
    <source>
        <dbReference type="EMBL" id="CAF2089140.1"/>
    </source>
</evidence>
<dbReference type="PANTHER" id="PTHR10543:SF24">
    <property type="entry name" value="CAROTENOID ISOMEROOXYGENASE"/>
    <property type="match status" value="1"/>
</dbReference>
<keyword evidence="2 5" id="KW-0479">Metal-binding</keyword>
<feature type="binding site" evidence="5">
    <location>
        <position position="269"/>
    </location>
    <ligand>
        <name>Fe cation</name>
        <dbReference type="ChEBI" id="CHEBI:24875"/>
        <note>catalytic</note>
    </ligand>
</feature>
<keyword evidence="3" id="KW-0560">Oxidoreductase</keyword>
<dbReference type="EMBL" id="CAJNRG010006822">
    <property type="protein sequence ID" value="CAF2089140.1"/>
    <property type="molecule type" value="Genomic_DNA"/>
</dbReference>
<accession>A0A816SZN1</accession>
<name>A0A816SZN1_9BILA</name>
<dbReference type="GO" id="GO:0010436">
    <property type="term" value="F:carotenoid dioxygenase activity"/>
    <property type="evidence" value="ECO:0007669"/>
    <property type="project" value="TreeGrafter"/>
</dbReference>
<evidence type="ECO:0000313" key="7">
    <source>
        <dbReference type="Proteomes" id="UP000663887"/>
    </source>
</evidence>
<evidence type="ECO:0000256" key="3">
    <source>
        <dbReference type="ARBA" id="ARBA00023002"/>
    </source>
</evidence>
<dbReference type="AlphaFoldDB" id="A0A816SZN1"/>
<dbReference type="GO" id="GO:0046872">
    <property type="term" value="F:metal ion binding"/>
    <property type="evidence" value="ECO:0007669"/>
    <property type="project" value="UniProtKB-KW"/>
</dbReference>
<dbReference type="InterPro" id="IPR004294">
    <property type="entry name" value="Carotenoid_Oase"/>
</dbReference>
<proteinExistence type="inferred from homology"/>
<evidence type="ECO:0000256" key="4">
    <source>
        <dbReference type="ARBA" id="ARBA00023004"/>
    </source>
</evidence>
<sequence length="273" mass="31412">MSERGKKFNRRSTRIQDRFVLPFETVSYMHSASLTENFLVLTEIPLHFSRFSVLRTLPSGTAITNMFNWNGDNMSTIFRVINLDTGEQIAQIPGSTFFNFHHINAFGLKMEDTTTILIDICAYDDHRLIDELYLKNYESTIYHLVLAFLVPVQFELPRINPYYIGKSYCCFYAAHSPPDRFIDALIKVDVESKKECAIWELLFASPSEPVFVPKPHANGDHNSIEDDGVVLSVVLDQKRKQSFLLVLDRSTFTELGRAYVPIHIPLSFHGNFY</sequence>
<gene>
    <name evidence="6" type="ORF">XDN619_LOCUS16259</name>
</gene>
<evidence type="ECO:0000256" key="1">
    <source>
        <dbReference type="ARBA" id="ARBA00006787"/>
    </source>
</evidence>
<dbReference type="Proteomes" id="UP000663887">
    <property type="component" value="Unassembled WGS sequence"/>
</dbReference>
<feature type="binding site" evidence="5">
    <location>
        <position position="101"/>
    </location>
    <ligand>
        <name>Fe cation</name>
        <dbReference type="ChEBI" id="CHEBI:24875"/>
        <note>catalytic</note>
    </ligand>
</feature>
<dbReference type="GO" id="GO:0016121">
    <property type="term" value="P:carotene catabolic process"/>
    <property type="evidence" value="ECO:0007669"/>
    <property type="project" value="TreeGrafter"/>
</dbReference>
<dbReference type="PANTHER" id="PTHR10543">
    <property type="entry name" value="BETA-CAROTENE DIOXYGENASE"/>
    <property type="match status" value="1"/>
</dbReference>
<comment type="cofactor">
    <cofactor evidence="5">
        <name>Fe(2+)</name>
        <dbReference type="ChEBI" id="CHEBI:29033"/>
    </cofactor>
    <text evidence="5">Binds 1 Fe(2+) ion per subunit.</text>
</comment>
<protein>
    <submittedName>
        <fullName evidence="6">Uncharacterized protein</fullName>
    </submittedName>
</protein>
<dbReference type="Pfam" id="PF03055">
    <property type="entry name" value="RPE65"/>
    <property type="match status" value="1"/>
</dbReference>
<organism evidence="6 7">
    <name type="scientific">Rotaria magnacalcarata</name>
    <dbReference type="NCBI Taxonomy" id="392030"/>
    <lineage>
        <taxon>Eukaryota</taxon>
        <taxon>Metazoa</taxon>
        <taxon>Spiralia</taxon>
        <taxon>Gnathifera</taxon>
        <taxon>Rotifera</taxon>
        <taxon>Eurotatoria</taxon>
        <taxon>Bdelloidea</taxon>
        <taxon>Philodinida</taxon>
        <taxon>Philodinidae</taxon>
        <taxon>Rotaria</taxon>
    </lineage>
</organism>